<organism evidence="2 3">
    <name type="scientific">Bradyrhizobium erythrophlei</name>
    <dbReference type="NCBI Taxonomy" id="1437360"/>
    <lineage>
        <taxon>Bacteria</taxon>
        <taxon>Pseudomonadati</taxon>
        <taxon>Pseudomonadota</taxon>
        <taxon>Alphaproteobacteria</taxon>
        <taxon>Hyphomicrobiales</taxon>
        <taxon>Nitrobacteraceae</taxon>
        <taxon>Bradyrhizobium</taxon>
    </lineage>
</organism>
<feature type="region of interest" description="Disordered" evidence="1">
    <location>
        <begin position="41"/>
        <end position="100"/>
    </location>
</feature>
<sequence>MAADRTRLRKDVLIASTLVVAGVAIAVLSLHAISAAPREIAQATQPLQTTPPAESKPGGERPTTPAPEPARPDAEAQKAGARPALPPAPAEKIAPPIEKK</sequence>
<dbReference type="RefSeq" id="WP_092123741.1">
    <property type="nucleotide sequence ID" value="NZ_FNTH01000001.1"/>
</dbReference>
<evidence type="ECO:0000313" key="3">
    <source>
        <dbReference type="Proteomes" id="UP000198992"/>
    </source>
</evidence>
<feature type="compositionally biased region" description="Low complexity" evidence="1">
    <location>
        <begin position="90"/>
        <end position="100"/>
    </location>
</feature>
<evidence type="ECO:0000256" key="1">
    <source>
        <dbReference type="SAM" id="MobiDB-lite"/>
    </source>
</evidence>
<reference evidence="2 3" key="1">
    <citation type="submission" date="2016-10" db="EMBL/GenBank/DDBJ databases">
        <authorList>
            <person name="de Groot N.N."/>
        </authorList>
    </citation>
    <scope>NUCLEOTIDE SEQUENCE [LARGE SCALE GENOMIC DNA]</scope>
    <source>
        <strain evidence="2 3">MT12</strain>
    </source>
</reference>
<dbReference type="AlphaFoldDB" id="A0A1H5F2V0"/>
<accession>A0A1H5F2V0</accession>
<name>A0A1H5F2V0_9BRAD</name>
<feature type="compositionally biased region" description="Polar residues" evidence="1">
    <location>
        <begin position="42"/>
        <end position="52"/>
    </location>
</feature>
<proteinExistence type="predicted"/>
<dbReference type="EMBL" id="FNTH01000001">
    <property type="protein sequence ID" value="SED97671.1"/>
    <property type="molecule type" value="Genomic_DNA"/>
</dbReference>
<gene>
    <name evidence="2" type="ORF">SAMN05444164_6484</name>
</gene>
<dbReference type="OrthoDB" id="8240754at2"/>
<evidence type="ECO:0000313" key="2">
    <source>
        <dbReference type="EMBL" id="SED97671.1"/>
    </source>
</evidence>
<dbReference type="Proteomes" id="UP000198992">
    <property type="component" value="Unassembled WGS sequence"/>
</dbReference>
<protein>
    <submittedName>
        <fullName evidence="2">Uncharacterized protein</fullName>
    </submittedName>
</protein>